<sequence length="139" mass="14308">MAGLTLRQHALLAGAALVALTVPLWLLREPAPTASPTNALAPLAAPAPPPPLRAAFARTLFAPPATDALPADTPELLGVVGRLGRDAVAMVRGSDGTRTLSPGDSIDGWQLRSLAIDAAYFTRGGQSARVPMPGSDDQR</sequence>
<dbReference type="Proteomes" id="UP000076609">
    <property type="component" value="Unassembled WGS sequence"/>
</dbReference>
<name>A0ABR5YA04_9SPHN</name>
<keyword evidence="2" id="KW-1185">Reference proteome</keyword>
<evidence type="ECO:0000313" key="1">
    <source>
        <dbReference type="EMBL" id="KZE09202.1"/>
    </source>
</evidence>
<dbReference type="RefSeq" id="WP_066693694.1">
    <property type="nucleotide sequence ID" value="NZ_CP117025.1"/>
</dbReference>
<evidence type="ECO:0008006" key="3">
    <source>
        <dbReference type="Google" id="ProtNLM"/>
    </source>
</evidence>
<reference evidence="2" key="1">
    <citation type="submission" date="2016-01" db="EMBL/GenBank/DDBJ databases">
        <title>Draft genome of Chromobacterium sp. F49.</title>
        <authorList>
            <person name="Hong K.W."/>
        </authorList>
    </citation>
    <scope>NUCLEOTIDE SEQUENCE [LARGE SCALE GENOMIC DNA]</scope>
    <source>
        <strain evidence="2">CN3</strain>
    </source>
</reference>
<organism evidence="1 2">
    <name type="scientific">Sphingomonas hankookensis</name>
    <dbReference type="NCBI Taxonomy" id="563996"/>
    <lineage>
        <taxon>Bacteria</taxon>
        <taxon>Pseudomonadati</taxon>
        <taxon>Pseudomonadota</taxon>
        <taxon>Alphaproteobacteria</taxon>
        <taxon>Sphingomonadales</taxon>
        <taxon>Sphingomonadaceae</taxon>
        <taxon>Sphingomonas</taxon>
    </lineage>
</organism>
<comment type="caution">
    <text evidence="1">The sequence shown here is derived from an EMBL/GenBank/DDBJ whole genome shotgun (WGS) entry which is preliminary data.</text>
</comment>
<dbReference type="EMBL" id="LQQO01000056">
    <property type="protein sequence ID" value="KZE09202.1"/>
    <property type="molecule type" value="Genomic_DNA"/>
</dbReference>
<gene>
    <name evidence="1" type="ORF">AVT10_07085</name>
</gene>
<proteinExistence type="predicted"/>
<accession>A0ABR5YA04</accession>
<protein>
    <recommendedName>
        <fullName evidence="3">Type II secretion system protein GspC N-terminal domain-containing protein</fullName>
    </recommendedName>
</protein>
<evidence type="ECO:0000313" key="2">
    <source>
        <dbReference type="Proteomes" id="UP000076609"/>
    </source>
</evidence>